<proteinExistence type="predicted"/>
<dbReference type="SUPFAM" id="SSF57850">
    <property type="entry name" value="RING/U-box"/>
    <property type="match status" value="1"/>
</dbReference>
<evidence type="ECO:0000259" key="1">
    <source>
        <dbReference type="PROSITE" id="PS50089"/>
    </source>
</evidence>
<accession>A0A6C0D532</accession>
<sequence>MDSIDTIRARAIALYDYDGIVFERSTSMDSSDSTDNWLTTQSIRISTLYDHSAFVSIINYQIAKIVEEIQKTIDLSKLSRDLKAIMNSWVRTRTWYNEDKMSKFEHCLRNVVTKEMRRQTIERLEQQDMPSFPVNENDLCYELEQAFSRLTSSDSWDMDADLTAEAKNWVANHGECLIESDFDRPFSWFSSRTMSTQYQLPHMSKRTNNIDVVLLKVLPIDIKHESGWACSICFENNSENPVCVKTECGHIYHHKCLADCKRVFLELKENSCKTCVPCPLCRAPFS</sequence>
<dbReference type="Gene3D" id="3.30.40.10">
    <property type="entry name" value="Zinc/RING finger domain, C3HC4 (zinc finger)"/>
    <property type="match status" value="1"/>
</dbReference>
<dbReference type="InterPro" id="IPR013083">
    <property type="entry name" value="Znf_RING/FYVE/PHD"/>
</dbReference>
<feature type="domain" description="RING-type" evidence="1">
    <location>
        <begin position="230"/>
        <end position="282"/>
    </location>
</feature>
<dbReference type="EMBL" id="MN739534">
    <property type="protein sequence ID" value="QHT11390.1"/>
    <property type="molecule type" value="Genomic_DNA"/>
</dbReference>
<dbReference type="PROSITE" id="PS50089">
    <property type="entry name" value="ZF_RING_2"/>
    <property type="match status" value="1"/>
</dbReference>
<protein>
    <recommendedName>
        <fullName evidence="1">RING-type domain-containing protein</fullName>
    </recommendedName>
</protein>
<evidence type="ECO:0000313" key="2">
    <source>
        <dbReference type="EMBL" id="QHT11390.1"/>
    </source>
</evidence>
<organism evidence="2">
    <name type="scientific">viral metagenome</name>
    <dbReference type="NCBI Taxonomy" id="1070528"/>
    <lineage>
        <taxon>unclassified sequences</taxon>
        <taxon>metagenomes</taxon>
        <taxon>organismal metagenomes</taxon>
    </lineage>
</organism>
<dbReference type="InterPro" id="IPR001841">
    <property type="entry name" value="Znf_RING"/>
</dbReference>
<dbReference type="CDD" id="cd16448">
    <property type="entry name" value="RING-H2"/>
    <property type="match status" value="1"/>
</dbReference>
<dbReference type="SMART" id="SM00184">
    <property type="entry name" value="RING"/>
    <property type="match status" value="1"/>
</dbReference>
<dbReference type="AlphaFoldDB" id="A0A6C0D532"/>
<reference evidence="2" key="1">
    <citation type="journal article" date="2020" name="Nature">
        <title>Giant virus diversity and host interactions through global metagenomics.</title>
        <authorList>
            <person name="Schulz F."/>
            <person name="Roux S."/>
            <person name="Paez-Espino D."/>
            <person name="Jungbluth S."/>
            <person name="Walsh D.A."/>
            <person name="Denef V.J."/>
            <person name="McMahon K.D."/>
            <person name="Konstantinidis K.T."/>
            <person name="Eloe-Fadrosh E.A."/>
            <person name="Kyrpides N.C."/>
            <person name="Woyke T."/>
        </authorList>
    </citation>
    <scope>NUCLEOTIDE SEQUENCE</scope>
    <source>
        <strain evidence="2">GVMAG-M-3300023174-116</strain>
    </source>
</reference>
<name>A0A6C0D532_9ZZZZ</name>